<dbReference type="AlphaFoldDB" id="U1HHU3"/>
<dbReference type="Proteomes" id="UP000019373">
    <property type="component" value="Unassembled WGS sequence"/>
</dbReference>
<evidence type="ECO:0000313" key="2">
    <source>
        <dbReference type="Proteomes" id="UP000019373"/>
    </source>
</evidence>
<keyword evidence="2" id="KW-1185">Reference proteome</keyword>
<organism evidence="1 2">
    <name type="scientific">Endocarpon pusillum (strain Z07020 / HMAS-L-300199)</name>
    <name type="common">Lichen-forming fungus</name>
    <dbReference type="NCBI Taxonomy" id="1263415"/>
    <lineage>
        <taxon>Eukaryota</taxon>
        <taxon>Fungi</taxon>
        <taxon>Dikarya</taxon>
        <taxon>Ascomycota</taxon>
        <taxon>Pezizomycotina</taxon>
        <taxon>Eurotiomycetes</taxon>
        <taxon>Chaetothyriomycetidae</taxon>
        <taxon>Verrucariales</taxon>
        <taxon>Verrucariaceae</taxon>
        <taxon>Endocarpon</taxon>
    </lineage>
</organism>
<protein>
    <submittedName>
        <fullName evidence="1">Uncharacterized protein</fullName>
    </submittedName>
</protein>
<dbReference type="HOGENOM" id="CLU_2386151_0_0_1"/>
<gene>
    <name evidence="1" type="ORF">EPUS_09308</name>
</gene>
<dbReference type="OrthoDB" id="4725400at2759"/>
<name>U1HHU3_ENDPU</name>
<dbReference type="GeneID" id="19244135"/>
<proteinExistence type="predicted"/>
<dbReference type="RefSeq" id="XP_007804619.1">
    <property type="nucleotide sequence ID" value="XM_007806428.1"/>
</dbReference>
<sequence>MDKAQPRAKTENEAPARYQQILDDWEGRPVIKTYASGSKFCVGDKIYISEGRTLRGPFLVASVPNVGRYTISKEDGTKLDEGKVYEEDKLESAE</sequence>
<accession>U1HHU3</accession>
<evidence type="ECO:0000313" key="1">
    <source>
        <dbReference type="EMBL" id="ERF69730.1"/>
    </source>
</evidence>
<reference evidence="2" key="1">
    <citation type="journal article" date="2014" name="BMC Genomics">
        <title>Genome characteristics reveal the impact of lichenization on lichen-forming fungus Endocarpon pusillum Hedwig (Verrucariales, Ascomycota).</title>
        <authorList>
            <person name="Wang Y.-Y."/>
            <person name="Liu B."/>
            <person name="Zhang X.-Y."/>
            <person name="Zhou Q.-M."/>
            <person name="Zhang T."/>
            <person name="Li H."/>
            <person name="Yu Y.-F."/>
            <person name="Zhang X.-L."/>
            <person name="Hao X.-Y."/>
            <person name="Wang M."/>
            <person name="Wang L."/>
            <person name="Wei J.-C."/>
        </authorList>
    </citation>
    <scope>NUCLEOTIDE SEQUENCE [LARGE SCALE GENOMIC DNA]</scope>
    <source>
        <strain evidence="2">Z07020 / HMAS-L-300199</strain>
    </source>
</reference>
<dbReference type="EMBL" id="KE721394">
    <property type="protein sequence ID" value="ERF69730.1"/>
    <property type="molecule type" value="Genomic_DNA"/>
</dbReference>